<sequence length="314" mass="34035" precursor="true">MKAVALLAVWTAVACTTARGADSGPESSDDAASIRQRVDAYVAAYNRHDAAALAGCWAEDAVYLNRETGQPVEGRPAIREMFAGMFESGEASRLSVTIDSIRLVTPDVAIEDGTAEIVTADGGVVGSTYTAIHAKKNGEWFLNSVRETDAPGASAEPNELNQLAWLVGEWADEAEDATTRSRWQWAKNGHFLTNNFSVSVADRVELEGTQVVGWDPVARQIRSWVFDSEGGYAEGVWRRAGERWMVKTRSTLSDGSRASATSIYAPVDESAFTWSSIDRQIDGEPQADIQEISVHRQSTDASAEVLQELSSEGK</sequence>
<dbReference type="InterPro" id="IPR037401">
    <property type="entry name" value="SnoaL-like"/>
</dbReference>
<dbReference type="AlphaFoldDB" id="A0A518DC67"/>
<gene>
    <name evidence="4" type="ORF">Pla175_24110</name>
</gene>
<dbReference type="InterPro" id="IPR032710">
    <property type="entry name" value="NTF2-like_dom_sf"/>
</dbReference>
<evidence type="ECO:0000313" key="4">
    <source>
        <dbReference type="EMBL" id="QDU89026.1"/>
    </source>
</evidence>
<evidence type="ECO:0000256" key="2">
    <source>
        <dbReference type="SAM" id="SignalP"/>
    </source>
</evidence>
<reference evidence="4 5" key="1">
    <citation type="submission" date="2019-02" db="EMBL/GenBank/DDBJ databases">
        <title>Deep-cultivation of Planctomycetes and their phenomic and genomic characterization uncovers novel biology.</title>
        <authorList>
            <person name="Wiegand S."/>
            <person name="Jogler M."/>
            <person name="Boedeker C."/>
            <person name="Pinto D."/>
            <person name="Vollmers J."/>
            <person name="Rivas-Marin E."/>
            <person name="Kohn T."/>
            <person name="Peeters S.H."/>
            <person name="Heuer A."/>
            <person name="Rast P."/>
            <person name="Oberbeckmann S."/>
            <person name="Bunk B."/>
            <person name="Jeske O."/>
            <person name="Meyerdierks A."/>
            <person name="Storesund J.E."/>
            <person name="Kallscheuer N."/>
            <person name="Luecker S."/>
            <person name="Lage O.M."/>
            <person name="Pohl T."/>
            <person name="Merkel B.J."/>
            <person name="Hornburger P."/>
            <person name="Mueller R.-W."/>
            <person name="Bruemmer F."/>
            <person name="Labrenz M."/>
            <person name="Spormann A.M."/>
            <person name="Op den Camp H."/>
            <person name="Overmann J."/>
            <person name="Amann R."/>
            <person name="Jetten M.S.M."/>
            <person name="Mascher T."/>
            <person name="Medema M.H."/>
            <person name="Devos D.P."/>
            <person name="Kaster A.-K."/>
            <person name="Ovreas L."/>
            <person name="Rohde M."/>
            <person name="Galperin M.Y."/>
            <person name="Jogler C."/>
        </authorList>
    </citation>
    <scope>NUCLEOTIDE SEQUENCE [LARGE SCALE GENOMIC DNA]</scope>
    <source>
        <strain evidence="4 5">Pla175</strain>
    </source>
</reference>
<dbReference type="Proteomes" id="UP000317429">
    <property type="component" value="Chromosome"/>
</dbReference>
<evidence type="ECO:0000259" key="3">
    <source>
        <dbReference type="Pfam" id="PF12680"/>
    </source>
</evidence>
<dbReference type="OrthoDB" id="263788at2"/>
<evidence type="ECO:0000313" key="5">
    <source>
        <dbReference type="Proteomes" id="UP000317429"/>
    </source>
</evidence>
<dbReference type="PROSITE" id="PS51257">
    <property type="entry name" value="PROKAR_LIPOPROTEIN"/>
    <property type="match status" value="1"/>
</dbReference>
<dbReference type="EMBL" id="CP036291">
    <property type="protein sequence ID" value="QDU89026.1"/>
    <property type="molecule type" value="Genomic_DNA"/>
</dbReference>
<feature type="chain" id="PRO_5022143395" evidence="2">
    <location>
        <begin position="21"/>
        <end position="314"/>
    </location>
</feature>
<dbReference type="RefSeq" id="WP_145284735.1">
    <property type="nucleotide sequence ID" value="NZ_CP036291.1"/>
</dbReference>
<dbReference type="CDD" id="cd00531">
    <property type="entry name" value="NTF2_like"/>
    <property type="match status" value="1"/>
</dbReference>
<dbReference type="NCBIfam" id="TIGR02246">
    <property type="entry name" value="SgcJ/EcaC family oxidoreductase"/>
    <property type="match status" value="1"/>
</dbReference>
<proteinExistence type="predicted"/>
<dbReference type="InterPro" id="IPR011944">
    <property type="entry name" value="Steroid_delta5-4_isomerase"/>
</dbReference>
<evidence type="ECO:0000256" key="1">
    <source>
        <dbReference type="SAM" id="MobiDB-lite"/>
    </source>
</evidence>
<accession>A0A518DC67</accession>
<dbReference type="SUPFAM" id="SSF54427">
    <property type="entry name" value="NTF2-like"/>
    <property type="match status" value="1"/>
</dbReference>
<feature type="domain" description="SnoaL-like" evidence="3">
    <location>
        <begin position="38"/>
        <end position="140"/>
    </location>
</feature>
<organism evidence="4 5">
    <name type="scientific">Pirellulimonas nuda</name>
    <dbReference type="NCBI Taxonomy" id="2528009"/>
    <lineage>
        <taxon>Bacteria</taxon>
        <taxon>Pseudomonadati</taxon>
        <taxon>Planctomycetota</taxon>
        <taxon>Planctomycetia</taxon>
        <taxon>Pirellulales</taxon>
        <taxon>Lacipirellulaceae</taxon>
        <taxon>Pirellulimonas</taxon>
    </lineage>
</organism>
<feature type="region of interest" description="Disordered" evidence="1">
    <location>
        <begin position="294"/>
        <end position="314"/>
    </location>
</feature>
<dbReference type="Gene3D" id="3.10.450.50">
    <property type="match status" value="1"/>
</dbReference>
<dbReference type="Pfam" id="PF12680">
    <property type="entry name" value="SnoaL_2"/>
    <property type="match status" value="1"/>
</dbReference>
<keyword evidence="2" id="KW-0732">Signal</keyword>
<protein>
    <submittedName>
        <fullName evidence="4">SnoaL-like domain protein</fullName>
    </submittedName>
</protein>
<keyword evidence="5" id="KW-1185">Reference proteome</keyword>
<dbReference type="KEGG" id="pnd:Pla175_24110"/>
<name>A0A518DC67_9BACT</name>
<feature type="signal peptide" evidence="2">
    <location>
        <begin position="1"/>
        <end position="20"/>
    </location>
</feature>